<dbReference type="AlphaFoldDB" id="A0A2P7SSX5"/>
<evidence type="ECO:0000313" key="3">
    <source>
        <dbReference type="EMBL" id="PSJ65583.1"/>
    </source>
</evidence>
<evidence type="ECO:0000256" key="2">
    <source>
        <dbReference type="SAM" id="Phobius"/>
    </source>
</evidence>
<organism evidence="3 4">
    <name type="scientific">Kumtagia ephedrae</name>
    <dbReference type="NCBI Taxonomy" id="2116701"/>
    <lineage>
        <taxon>Bacteria</taxon>
        <taxon>Pseudomonadati</taxon>
        <taxon>Pseudomonadota</taxon>
        <taxon>Alphaproteobacteria</taxon>
        <taxon>Hyphomicrobiales</taxon>
        <taxon>Phyllobacteriaceae</taxon>
        <taxon>Kumtagia</taxon>
    </lineage>
</organism>
<name>A0A2P7SSX5_9HYPH</name>
<reference evidence="3 4" key="1">
    <citation type="submission" date="2018-03" db="EMBL/GenBank/DDBJ databases">
        <title>The draft genome of Mesorhizobium sp. 6GN-30.</title>
        <authorList>
            <person name="Liu L."/>
            <person name="Li L."/>
            <person name="Wang T."/>
            <person name="Zhang X."/>
            <person name="Liang L."/>
        </authorList>
    </citation>
    <scope>NUCLEOTIDE SEQUENCE [LARGE SCALE GENOMIC DNA]</scope>
    <source>
        <strain evidence="3 4">6GN30</strain>
    </source>
</reference>
<sequence length="248" mass="27596">MRKSRADASIEIHLDWGDTMFETGLLIGLIIWPISGIWLVVSLLRIILPRWRRSGIRQSAISAAVFVCSFVGIIVCNQLLYLDYGLSSRDGLEEAQAAKKALADAESARAKAAAEKKAAQDAQRKAEEEARQAALDAERRKRDAEEQAARMVAEKAAELVEKCADKTMAFVMSQEFVRRNLKAPSTAEFPWYTDDQVAVSTKPGCAFRVIAWVDAQNSFGAQIRSVYIVDMKYNDDAGTWMLTDISIQ</sequence>
<dbReference type="EMBL" id="PXYK01000001">
    <property type="protein sequence ID" value="PSJ65583.1"/>
    <property type="molecule type" value="Genomic_DNA"/>
</dbReference>
<evidence type="ECO:0000256" key="1">
    <source>
        <dbReference type="SAM" id="MobiDB-lite"/>
    </source>
</evidence>
<keyword evidence="4" id="KW-1185">Reference proteome</keyword>
<proteinExistence type="predicted"/>
<evidence type="ECO:0000313" key="4">
    <source>
        <dbReference type="Proteomes" id="UP000241229"/>
    </source>
</evidence>
<gene>
    <name evidence="3" type="ORF">C7I84_00135</name>
</gene>
<keyword evidence="2" id="KW-0472">Membrane</keyword>
<keyword evidence="2" id="KW-0812">Transmembrane</keyword>
<feature type="region of interest" description="Disordered" evidence="1">
    <location>
        <begin position="114"/>
        <end position="140"/>
    </location>
</feature>
<accession>A0A2P7SSX5</accession>
<protein>
    <submittedName>
        <fullName evidence="3">Uncharacterized protein</fullName>
    </submittedName>
</protein>
<dbReference type="Proteomes" id="UP000241229">
    <property type="component" value="Unassembled WGS sequence"/>
</dbReference>
<feature type="transmembrane region" description="Helical" evidence="2">
    <location>
        <begin position="25"/>
        <end position="48"/>
    </location>
</feature>
<keyword evidence="2" id="KW-1133">Transmembrane helix</keyword>
<feature type="transmembrane region" description="Helical" evidence="2">
    <location>
        <begin position="60"/>
        <end position="81"/>
    </location>
</feature>
<comment type="caution">
    <text evidence="3">The sequence shown here is derived from an EMBL/GenBank/DDBJ whole genome shotgun (WGS) entry which is preliminary data.</text>
</comment>